<protein>
    <recommendedName>
        <fullName evidence="12">Kinesin motor domain-containing protein</fullName>
    </recommendedName>
</protein>
<gene>
    <name evidence="13" type="ORF">GAYE_PCTG75G1577</name>
</gene>
<dbReference type="GO" id="GO:0007052">
    <property type="term" value="P:mitotic spindle organization"/>
    <property type="evidence" value="ECO:0007669"/>
    <property type="project" value="TreeGrafter"/>
</dbReference>
<evidence type="ECO:0000256" key="3">
    <source>
        <dbReference type="ARBA" id="ARBA00022701"/>
    </source>
</evidence>
<dbReference type="GO" id="GO:0005524">
    <property type="term" value="F:ATP binding"/>
    <property type="evidence" value="ECO:0007669"/>
    <property type="project" value="UniProtKB-UniRule"/>
</dbReference>
<dbReference type="GO" id="GO:0007018">
    <property type="term" value="P:microtubule-based movement"/>
    <property type="evidence" value="ECO:0007669"/>
    <property type="project" value="InterPro"/>
</dbReference>
<dbReference type="EMBL" id="JANCYU010000019">
    <property type="protein sequence ID" value="KAK4523681.1"/>
    <property type="molecule type" value="Genomic_DNA"/>
</dbReference>
<evidence type="ECO:0000256" key="9">
    <source>
        <dbReference type="PROSITE-ProRule" id="PRU00283"/>
    </source>
</evidence>
<feature type="compositionally biased region" description="Polar residues" evidence="11">
    <location>
        <begin position="560"/>
        <end position="569"/>
    </location>
</feature>
<dbReference type="Proteomes" id="UP001300502">
    <property type="component" value="Unassembled WGS sequence"/>
</dbReference>
<evidence type="ECO:0000313" key="14">
    <source>
        <dbReference type="Proteomes" id="UP001300502"/>
    </source>
</evidence>
<organism evidence="13 14">
    <name type="scientific">Galdieria yellowstonensis</name>
    <dbReference type="NCBI Taxonomy" id="3028027"/>
    <lineage>
        <taxon>Eukaryota</taxon>
        <taxon>Rhodophyta</taxon>
        <taxon>Bangiophyceae</taxon>
        <taxon>Galdieriales</taxon>
        <taxon>Galdieriaceae</taxon>
        <taxon>Galdieria</taxon>
    </lineage>
</organism>
<feature type="coiled-coil region" evidence="10">
    <location>
        <begin position="474"/>
        <end position="508"/>
    </location>
</feature>
<dbReference type="InterPro" id="IPR036961">
    <property type="entry name" value="Kinesin_motor_dom_sf"/>
</dbReference>
<dbReference type="PANTHER" id="PTHR47969">
    <property type="entry name" value="CHROMOSOME-ASSOCIATED KINESIN KIF4A-RELATED"/>
    <property type="match status" value="1"/>
</dbReference>
<dbReference type="InterPro" id="IPR019821">
    <property type="entry name" value="Kinesin_motor_CS"/>
</dbReference>
<evidence type="ECO:0000313" key="13">
    <source>
        <dbReference type="EMBL" id="KAK4523681.1"/>
    </source>
</evidence>
<evidence type="ECO:0000256" key="7">
    <source>
        <dbReference type="ARBA" id="ARBA00023212"/>
    </source>
</evidence>
<dbReference type="GO" id="GO:0005875">
    <property type="term" value="C:microtubule associated complex"/>
    <property type="evidence" value="ECO:0007669"/>
    <property type="project" value="TreeGrafter"/>
</dbReference>
<evidence type="ECO:0000256" key="2">
    <source>
        <dbReference type="ARBA" id="ARBA00022490"/>
    </source>
</evidence>
<dbReference type="GO" id="GO:0051231">
    <property type="term" value="P:spindle elongation"/>
    <property type="evidence" value="ECO:0007669"/>
    <property type="project" value="TreeGrafter"/>
</dbReference>
<comment type="subcellular location">
    <subcellularLocation>
        <location evidence="1">Cytoplasm</location>
        <location evidence="1">Cytoskeleton</location>
    </subcellularLocation>
</comment>
<keyword evidence="4 9" id="KW-0547">Nucleotide-binding</keyword>
<dbReference type="PRINTS" id="PR00380">
    <property type="entry name" value="KINESINHEAVY"/>
</dbReference>
<dbReference type="SUPFAM" id="SSF52540">
    <property type="entry name" value="P-loop containing nucleoside triphosphate hydrolases"/>
    <property type="match status" value="1"/>
</dbReference>
<name>A0AAV9I8L4_9RHOD</name>
<feature type="compositionally biased region" description="Polar residues" evidence="11">
    <location>
        <begin position="438"/>
        <end position="450"/>
    </location>
</feature>
<keyword evidence="3" id="KW-0493">Microtubule</keyword>
<keyword evidence="5 9" id="KW-0067">ATP-binding</keyword>
<feature type="region of interest" description="Disordered" evidence="11">
    <location>
        <begin position="518"/>
        <end position="571"/>
    </location>
</feature>
<proteinExistence type="inferred from homology"/>
<dbReference type="InterPro" id="IPR027417">
    <property type="entry name" value="P-loop_NTPase"/>
</dbReference>
<evidence type="ECO:0000256" key="10">
    <source>
        <dbReference type="SAM" id="Coils"/>
    </source>
</evidence>
<reference evidence="13 14" key="1">
    <citation type="submission" date="2022-07" db="EMBL/GenBank/DDBJ databases">
        <title>Genome-wide signatures of adaptation to extreme environments.</title>
        <authorList>
            <person name="Cho C.H."/>
            <person name="Yoon H.S."/>
        </authorList>
    </citation>
    <scope>NUCLEOTIDE SEQUENCE [LARGE SCALE GENOMIC DNA]</scope>
    <source>
        <strain evidence="13 14">108.79 E11</strain>
    </source>
</reference>
<accession>A0AAV9I8L4</accession>
<dbReference type="InterPro" id="IPR001752">
    <property type="entry name" value="Kinesin_motor_dom"/>
</dbReference>
<dbReference type="GO" id="GO:0003777">
    <property type="term" value="F:microtubule motor activity"/>
    <property type="evidence" value="ECO:0007669"/>
    <property type="project" value="InterPro"/>
</dbReference>
<evidence type="ECO:0000256" key="1">
    <source>
        <dbReference type="ARBA" id="ARBA00004245"/>
    </source>
</evidence>
<comment type="caution">
    <text evidence="13">The sequence shown here is derived from an EMBL/GenBank/DDBJ whole genome shotgun (WGS) entry which is preliminary data.</text>
</comment>
<dbReference type="GO" id="GO:0005874">
    <property type="term" value="C:microtubule"/>
    <property type="evidence" value="ECO:0007669"/>
    <property type="project" value="UniProtKB-KW"/>
</dbReference>
<dbReference type="FunFam" id="3.40.850.10:FF:000019">
    <property type="entry name" value="Kinesin-like protein KIN-5D"/>
    <property type="match status" value="1"/>
</dbReference>
<feature type="domain" description="Kinesin motor" evidence="12">
    <location>
        <begin position="66"/>
        <end position="403"/>
    </location>
</feature>
<evidence type="ECO:0000259" key="12">
    <source>
        <dbReference type="PROSITE" id="PS50067"/>
    </source>
</evidence>
<keyword evidence="2" id="KW-0963">Cytoplasm</keyword>
<evidence type="ECO:0000256" key="4">
    <source>
        <dbReference type="ARBA" id="ARBA00022741"/>
    </source>
</evidence>
<dbReference type="InterPro" id="IPR027640">
    <property type="entry name" value="Kinesin-like_fam"/>
</dbReference>
<dbReference type="Pfam" id="PF25764">
    <property type="entry name" value="KIF21A_4th"/>
    <property type="match status" value="1"/>
</dbReference>
<evidence type="ECO:0000256" key="11">
    <source>
        <dbReference type="SAM" id="MobiDB-lite"/>
    </source>
</evidence>
<feature type="compositionally biased region" description="Basic residues" evidence="11">
    <location>
        <begin position="518"/>
        <end position="527"/>
    </location>
</feature>
<evidence type="ECO:0000256" key="8">
    <source>
        <dbReference type="ARBA" id="ARBA00034704"/>
    </source>
</evidence>
<dbReference type="SMART" id="SM00129">
    <property type="entry name" value="KISc"/>
    <property type="match status" value="1"/>
</dbReference>
<dbReference type="GO" id="GO:0008017">
    <property type="term" value="F:microtubule binding"/>
    <property type="evidence" value="ECO:0007669"/>
    <property type="project" value="InterPro"/>
</dbReference>
<feature type="coiled-coil region" evidence="10">
    <location>
        <begin position="645"/>
        <end position="783"/>
    </location>
</feature>
<feature type="compositionally biased region" description="Polar residues" evidence="11">
    <location>
        <begin position="535"/>
        <end position="544"/>
    </location>
</feature>
<dbReference type="PROSITE" id="PS50067">
    <property type="entry name" value="KINESIN_MOTOR_2"/>
    <property type="match status" value="1"/>
</dbReference>
<dbReference type="Gene3D" id="3.40.850.10">
    <property type="entry name" value="Kinesin motor domain"/>
    <property type="match status" value="1"/>
</dbReference>
<keyword evidence="14" id="KW-1185">Reference proteome</keyword>
<feature type="coiled-coil region" evidence="10">
    <location>
        <begin position="955"/>
        <end position="998"/>
    </location>
</feature>
<feature type="region of interest" description="Disordered" evidence="11">
    <location>
        <begin position="432"/>
        <end position="463"/>
    </location>
</feature>
<keyword evidence="6 9" id="KW-0505">Motor protein</keyword>
<evidence type="ECO:0000256" key="5">
    <source>
        <dbReference type="ARBA" id="ARBA00022840"/>
    </source>
</evidence>
<evidence type="ECO:0000256" key="6">
    <source>
        <dbReference type="ARBA" id="ARBA00023175"/>
    </source>
</evidence>
<dbReference type="AlphaFoldDB" id="A0AAV9I8L4"/>
<sequence>MRFGGVGQLFKVFDVKGSFKVSENSNNGERQVAPSHPIAPVETACVKQEQSLTTTNSTNPPSEKGSVRVAVRVRPLNSVEKSSCGKSCVTVQPPDTVILGKDKSFTFDYVFGPEKGQSEVYEQVVRPLVDGIFMGYHACLFAYGQTGAGKTYTMGTTWYKGSISTNHGMIPRVINDIFERAKSEMTAYDISIRVSFIEIYNEDIHDLLKFYPSSGNVLLNSNQKIGIREDEFGNVCVTGVHEEPVQSYEEAMACIESGSLHRATAAHDMNQQSSRSHAIFTIIFTKSEKGQEGIASKVTSQFQLVDLAGSERAKRTNASGARLKEGISINVSLLALMEVISVLGDEQKKGSHVPYRRSKLTRILTNSLGGNSRTAMIACISPSDDSFQETLNTLKYAHRARNIENRPVVNQDPAFKEIADLRKQVEELKQKLAERDGSTTSAKDAVQVTSNHHEVLSRRTANVKEESVQTDVKVHDVEDSLKSLMEEKNELINKVKSLELERDVLLLQNENLCQVRKKRDSLKGRSRKATEESLDTSCSDSFVSSPKEGRSVVGCDPHDTSQSSQLTNLSKDDSLLLPMDSVYPSTVLQQKRQSLEDSFKEREREFQTQRASMEQQVHCLRMNVRLKEVLIRKLVHNEKKLSEKLKVQEEYANQLAEKIRQQEQELKSMEERRQQNGAQKEDEDVEKCYAMKVASIRTEVENLEKHQRKLRKAKERKMISDQERRMLEKEVKEMRERQEQLMEQIKAEEERYQKLQKEYEQRLENLQKCKETSDKDLNRWKEECYRQKSIIIRQQQVLRSCRVIPNSYTDVVRFRKLQMEIDREVLRAVRQRRQYEDVVRHKAQRQAIIAEREATAELLSSFSRENAYDDEDERRQVALIQESIDDLDAEIEYRNGQISDEEKLSAGDSGEKLNSVFAKIEGLESWSVEAKVLMMNIMKRWIDSRENEWATLDALQNSRARISELEAEVKQLCHQIKLLELENDRRLTEQSLKHMNQSFVNEENVSDVGMTTSDSSNVVQDDEEHPDTIIPATRSVHSFDRVNDKRTTPNDDRCEEVASSWCLDEDSLNNAHLDISCPHT</sequence>
<dbReference type="PROSITE" id="PS00411">
    <property type="entry name" value="KINESIN_MOTOR_1"/>
    <property type="match status" value="1"/>
</dbReference>
<keyword evidence="7" id="KW-0206">Cytoskeleton</keyword>
<dbReference type="Pfam" id="PF00225">
    <property type="entry name" value="Kinesin"/>
    <property type="match status" value="1"/>
</dbReference>
<keyword evidence="10" id="KW-0175">Coiled coil</keyword>
<feature type="compositionally biased region" description="Basic and acidic residues" evidence="11">
    <location>
        <begin position="451"/>
        <end position="463"/>
    </location>
</feature>
<feature type="binding site" evidence="9">
    <location>
        <begin position="144"/>
        <end position="151"/>
    </location>
    <ligand>
        <name>ATP</name>
        <dbReference type="ChEBI" id="CHEBI:30616"/>
    </ligand>
</feature>
<comment type="similarity">
    <text evidence="8">Belongs to the TRAFAC class myosin-kinesin ATPase superfamily. Kinesin family. KIN-5/BimC subfamily.</text>
</comment>
<dbReference type="PANTHER" id="PTHR47969:SF9">
    <property type="entry name" value="KINESIN-LIKE PROTEIN"/>
    <property type="match status" value="1"/>
</dbReference>